<evidence type="ECO:0000313" key="2">
    <source>
        <dbReference type="Proteomes" id="UP000002431"/>
    </source>
</evidence>
<accession>A8ZRB3</accession>
<dbReference type="EMBL" id="CP000856">
    <property type="protein sequence ID" value="ABW35022.1"/>
    <property type="molecule type" value="Genomic_DNA"/>
</dbReference>
<organism evidence="1 2">
    <name type="scientific">Deinococcus geothermalis (strain DSM 11300 / CIP 105573 / AG-3a)</name>
    <dbReference type="NCBI Taxonomy" id="319795"/>
    <lineage>
        <taxon>Bacteria</taxon>
        <taxon>Thermotogati</taxon>
        <taxon>Deinococcota</taxon>
        <taxon>Deinococci</taxon>
        <taxon>Deinococcales</taxon>
        <taxon>Deinococcaceae</taxon>
        <taxon>Deinococcus</taxon>
    </lineage>
</organism>
<protein>
    <submittedName>
        <fullName evidence="1">Uncharacterized protein</fullName>
    </submittedName>
</protein>
<evidence type="ECO:0000313" key="1">
    <source>
        <dbReference type="EMBL" id="ABW35022.1"/>
    </source>
</evidence>
<reference evidence="1" key="1">
    <citation type="submission" date="2007-10" db="EMBL/GenBank/DDBJ databases">
        <title>Complete sequence of Plasmid2 pDGEO02 of Deinococcus geothermalis DSM 11300.</title>
        <authorList>
            <consortium name="US DOE Joint Genome Institute"/>
            <person name="Copeland A."/>
            <person name="Lucas S."/>
            <person name="Lapidus A."/>
            <person name="Barry K."/>
            <person name="Detter J.C."/>
            <person name="Glavina del Rio T."/>
            <person name="Hammon N."/>
            <person name="Israni S."/>
            <person name="Dalin E."/>
            <person name="Tice H."/>
            <person name="Pitluck S."/>
            <person name="Brettin T."/>
            <person name="Bruce D."/>
            <person name="Han C."/>
            <person name="Tapia R."/>
            <person name="Saunders E."/>
            <person name="Gilna P."/>
            <person name="Schmutz J."/>
            <person name="Larimer F."/>
            <person name="Land M."/>
            <person name="Hauser L."/>
            <person name="Kyrpides N."/>
            <person name="Kim E."/>
            <person name="Daly M.J."/>
            <person name="Fredrickson J.K."/>
            <person name="Makarova K.S."/>
            <person name="Gaidamakova E.K."/>
            <person name="Zhai M."/>
            <person name="Richardson P."/>
        </authorList>
    </citation>
    <scope>NUCLEOTIDE SEQUENCE [LARGE SCALE GENOMIC DNA]</scope>
    <source>
        <strain evidence="1">DSM 11300</strain>
        <plasmid evidence="1">pDGEO02</plasmid>
    </source>
</reference>
<proteinExistence type="predicted"/>
<dbReference type="KEGG" id="dge:Dgeo_2979"/>
<name>A8ZRB3_DEIGD</name>
<sequence length="213" mass="23678">MQIIPHNGHPLSGVGTVLVTRTGHLPLEVGVHHPRRTLCVLGVRNAEERVLTDACLEQQVMAAAAAHWTPYRIEHLWVVDASGLRRPAEQYPVMPREAGALQAFFSKDGLRSGVDKVDPLLDDQLIVESLPEPGGVRLRVTLNISVRRQTHDGPVYDRSRMEATARCVESAFFQLTQGRDFFGLTFAEMQGELLVPLARVRMLVEALLARYVA</sequence>
<dbReference type="RefSeq" id="WP_012173360.1">
    <property type="nucleotide sequence ID" value="NC_009939.1"/>
</dbReference>
<dbReference type="AlphaFoldDB" id="A8ZRB3"/>
<gene>
    <name evidence="1" type="ORF">Dgeo_2979</name>
</gene>
<geneLocation type="plasmid" evidence="1 2">
    <name>pDGEO02</name>
</geneLocation>
<keyword evidence="2" id="KW-1185">Reference proteome</keyword>
<dbReference type="Proteomes" id="UP000002431">
    <property type="component" value="Plasmid pDGEO02"/>
</dbReference>
<keyword evidence="1" id="KW-0614">Plasmid</keyword>
<dbReference type="HOGENOM" id="CLU_1292651_0_0_0"/>